<comment type="function">
    <text evidence="8">This protein binds specifically to 23S rRNA; its binding is stimulated by other ribosomal proteins, e.g. L4, L17, and L20. It is important during the early stages of 50S assembly. It makes multiple contacts with different domains of the 23S rRNA in the assembled 50S subunit and ribosome.</text>
</comment>
<evidence type="ECO:0000256" key="11">
    <source>
        <dbReference type="RuleBase" id="RU004005"/>
    </source>
</evidence>
<dbReference type="RefSeq" id="WP_013156116.1">
    <property type="nucleotide sequence ID" value="NC_014211.1"/>
</dbReference>
<dbReference type="InterPro" id="IPR001063">
    <property type="entry name" value="Ribosomal_uL22"/>
</dbReference>
<dbReference type="InterPro" id="IPR005727">
    <property type="entry name" value="Ribosomal_uL22_bac/chlpt-type"/>
</dbReference>
<dbReference type="HAMAP" id="MF_01331_B">
    <property type="entry name" value="Ribosomal_uL22_B"/>
    <property type="match status" value="1"/>
</dbReference>
<dbReference type="Gene3D" id="3.90.470.10">
    <property type="entry name" value="Ribosomal protein L22/L17"/>
    <property type="match status" value="1"/>
</dbReference>
<dbReference type="HOGENOM" id="CLU_083987_3_3_11"/>
<dbReference type="Proteomes" id="UP000002219">
    <property type="component" value="Chromosome 2"/>
</dbReference>
<dbReference type="SUPFAM" id="SSF54843">
    <property type="entry name" value="Ribosomal protein L22"/>
    <property type="match status" value="1"/>
</dbReference>
<evidence type="ECO:0000313" key="14">
    <source>
        <dbReference type="EMBL" id="ADH70509.1"/>
    </source>
</evidence>
<evidence type="ECO:0000256" key="10">
    <source>
        <dbReference type="HAMAP-Rule" id="MF_01331"/>
    </source>
</evidence>
<dbReference type="CDD" id="cd00336">
    <property type="entry name" value="Ribosomal_L22"/>
    <property type="match status" value="1"/>
</dbReference>
<dbReference type="AlphaFoldDB" id="D7B8K1"/>
<evidence type="ECO:0000256" key="4">
    <source>
        <dbReference type="ARBA" id="ARBA00022730"/>
    </source>
</evidence>
<dbReference type="GO" id="GO:0019843">
    <property type="term" value="F:rRNA binding"/>
    <property type="evidence" value="ECO:0007669"/>
    <property type="project" value="UniProtKB-UniRule"/>
</dbReference>
<reference evidence="14 15" key="1">
    <citation type="journal article" date="2010" name="Stand. Genomic Sci.">
        <title>Complete genome sequence of Nocardiopsis dassonvillei type strain (IMRU 509).</title>
        <authorList>
            <person name="Sun H."/>
            <person name="Lapidus A."/>
            <person name="Nolan M."/>
            <person name="Lucas S."/>
            <person name="Del Rio T.G."/>
            <person name="Tice H."/>
            <person name="Cheng J.F."/>
            <person name="Tapia R."/>
            <person name="Han C."/>
            <person name="Goodwin L."/>
            <person name="Pitluck S."/>
            <person name="Pagani I."/>
            <person name="Ivanova N."/>
            <person name="Mavromatis K."/>
            <person name="Mikhailova N."/>
            <person name="Pati A."/>
            <person name="Chen A."/>
            <person name="Palaniappan K."/>
            <person name="Land M."/>
            <person name="Hauser L."/>
            <person name="Chang Y.J."/>
            <person name="Jeffries C.D."/>
            <person name="Djao O.D."/>
            <person name="Rohde M."/>
            <person name="Sikorski J."/>
            <person name="Goker M."/>
            <person name="Woyke T."/>
            <person name="Bristow J."/>
            <person name="Eisen J.A."/>
            <person name="Markowitz V."/>
            <person name="Hugenholtz P."/>
            <person name="Kyrpides N.C."/>
            <person name="Klenk H.P."/>
        </authorList>
    </citation>
    <scope>NUCLEOTIDE SEQUENCE [LARGE SCALE GENOMIC DNA]</scope>
    <source>
        <strain evidence="15">ATCC 23218 / DSM 43111 / CIP 107115 / JCM 7437 / KCTC 9190 / NBRC 14626 / NCTC 10488 / NRRL B-5397 / IMRU 509</strain>
        <plasmid evidence="15">Chromosome 2</plasmid>
    </source>
</reference>
<dbReference type="GO" id="GO:0003735">
    <property type="term" value="F:structural constituent of ribosome"/>
    <property type="evidence" value="ECO:0007669"/>
    <property type="project" value="InterPro"/>
</dbReference>
<dbReference type="Pfam" id="PF00237">
    <property type="entry name" value="Ribosomal_L22"/>
    <property type="match status" value="1"/>
</dbReference>
<dbReference type="PANTHER" id="PTHR13501">
    <property type="entry name" value="CHLOROPLAST 50S RIBOSOMAL PROTEIN L22-RELATED"/>
    <property type="match status" value="1"/>
</dbReference>
<keyword evidence="15" id="KW-1185">Reference proteome</keyword>
<geneLocation type="plasmid" evidence="15">
    <name>pNDAS01</name>
</geneLocation>
<evidence type="ECO:0000256" key="7">
    <source>
        <dbReference type="ARBA" id="ARBA00023274"/>
    </source>
</evidence>
<dbReference type="EMBL" id="CP002041">
    <property type="protein sequence ID" value="ADH70509.1"/>
    <property type="molecule type" value="Genomic_DNA"/>
</dbReference>
<dbReference type="PROSITE" id="PS00464">
    <property type="entry name" value="RIBOSOMAL_L22"/>
    <property type="match status" value="1"/>
</dbReference>
<name>D7B8K1_NOCDD</name>
<dbReference type="GeneID" id="91488041"/>
<dbReference type="PANTHER" id="PTHR13501:SF8">
    <property type="entry name" value="LARGE RIBOSOMAL SUBUNIT PROTEIN UL22M"/>
    <property type="match status" value="1"/>
</dbReference>
<keyword evidence="7 10" id="KW-0687">Ribonucleoprotein</keyword>
<evidence type="ECO:0000256" key="9">
    <source>
        <dbReference type="ARBA" id="ARBA00035207"/>
    </source>
</evidence>
<dbReference type="eggNOG" id="COG0091">
    <property type="taxonomic scope" value="Bacteria"/>
</dbReference>
<evidence type="ECO:0000256" key="5">
    <source>
        <dbReference type="ARBA" id="ARBA00022884"/>
    </source>
</evidence>
<comment type="function">
    <text evidence="1 10">The globular domain of the protein is located near the polypeptide exit tunnel on the outside of the subunit, while an extended beta-hairpin is found that lines the wall of the exit tunnel in the center of the 70S ribosome.</text>
</comment>
<evidence type="ECO:0000256" key="1">
    <source>
        <dbReference type="ARBA" id="ARBA00003478"/>
    </source>
</evidence>
<dbReference type="STRING" id="446468.Ndas_5129"/>
<gene>
    <name evidence="10" type="primary">rplV</name>
    <name evidence="14" type="ordered locus">Ndas_5129</name>
</gene>
<comment type="subunit">
    <text evidence="3 10 12">Part of the 50S ribosomal subunit.</text>
</comment>
<dbReference type="InterPro" id="IPR036394">
    <property type="entry name" value="Ribosomal_uL22_sf"/>
</dbReference>
<keyword evidence="4 10" id="KW-0699">rRNA-binding</keyword>
<keyword evidence="6 10" id="KW-0689">Ribosomal protein</keyword>
<evidence type="ECO:0000256" key="6">
    <source>
        <dbReference type="ARBA" id="ARBA00022980"/>
    </source>
</evidence>
<comment type="similarity">
    <text evidence="2 10 11">Belongs to the universal ribosomal protein uL22 family.</text>
</comment>
<dbReference type="GO" id="GO:0006412">
    <property type="term" value="P:translation"/>
    <property type="evidence" value="ECO:0007669"/>
    <property type="project" value="UniProtKB-UniRule"/>
</dbReference>
<evidence type="ECO:0000256" key="12">
    <source>
        <dbReference type="RuleBase" id="RU004006"/>
    </source>
</evidence>
<dbReference type="FunFam" id="3.90.470.10:FF:000002">
    <property type="entry name" value="50S ribosomal protein L22"/>
    <property type="match status" value="1"/>
</dbReference>
<dbReference type="GO" id="GO:0022625">
    <property type="term" value="C:cytosolic large ribosomal subunit"/>
    <property type="evidence" value="ECO:0007669"/>
    <property type="project" value="TreeGrafter"/>
</dbReference>
<dbReference type="OrthoDB" id="9805969at2"/>
<evidence type="ECO:0000313" key="15">
    <source>
        <dbReference type="Proteomes" id="UP000002219"/>
    </source>
</evidence>
<comment type="function">
    <text evidence="10 13">This protein binds specifically to 23S rRNA; its binding is stimulated by other ribosomal proteins, e.g., L4, L17, and L20. It is important during the early stages of 50S assembly. It makes multiple contacts with different domains of the 23S rRNA in the assembled 50S subunit and ribosome.</text>
</comment>
<sequence length="122" mass="13484">MGTRAQARFVRVTPRKARRVVDLIRGLPADEAQAVLRFAPQSASEPVGKVLASAIANAEHNDKLDRGTLVVERAWVDEGPTLKRIRPRGFGRAFRVTKRTSHITVVVAERSGASSKTKERTR</sequence>
<keyword evidence="5 10" id="KW-0694">RNA-binding</keyword>
<dbReference type="NCBIfam" id="TIGR01044">
    <property type="entry name" value="rplV_bact"/>
    <property type="match status" value="1"/>
</dbReference>
<dbReference type="KEGG" id="nda:Ndas_5129"/>
<dbReference type="InterPro" id="IPR047867">
    <property type="entry name" value="Ribosomal_uL22_bac/org-type"/>
</dbReference>
<protein>
    <recommendedName>
        <fullName evidence="9 10">Large ribosomal subunit protein uL22</fullName>
    </recommendedName>
</protein>
<evidence type="ECO:0000256" key="2">
    <source>
        <dbReference type="ARBA" id="ARBA00009451"/>
    </source>
</evidence>
<evidence type="ECO:0000256" key="3">
    <source>
        <dbReference type="ARBA" id="ARBA00011838"/>
    </source>
</evidence>
<evidence type="ECO:0000256" key="13">
    <source>
        <dbReference type="RuleBase" id="RU004008"/>
    </source>
</evidence>
<evidence type="ECO:0000256" key="8">
    <source>
        <dbReference type="ARBA" id="ARBA00025084"/>
    </source>
</evidence>
<dbReference type="InterPro" id="IPR018260">
    <property type="entry name" value="Ribosomal_uL22_CS"/>
</dbReference>
<accession>D7B8K1</accession>
<proteinExistence type="inferred from homology"/>
<organism evidence="14 15">
    <name type="scientific">Nocardiopsis dassonvillei (strain ATCC 23218 / DSM 43111 / CIP 107115 / JCM 7437 / KCTC 9190 / NBRC 14626 / NCTC 10488 / NRRL B-5397 / IMRU 509)</name>
    <name type="common">Actinomadura dassonvillei</name>
    <dbReference type="NCBI Taxonomy" id="446468"/>
    <lineage>
        <taxon>Bacteria</taxon>
        <taxon>Bacillati</taxon>
        <taxon>Actinomycetota</taxon>
        <taxon>Actinomycetes</taxon>
        <taxon>Streptosporangiales</taxon>
        <taxon>Nocardiopsidaceae</taxon>
        <taxon>Nocardiopsis</taxon>
    </lineage>
</organism>